<accession>A0ABS3C314</accession>
<dbReference type="InterPro" id="IPR014017">
    <property type="entry name" value="DNA_helicase_UvrD-like_C"/>
</dbReference>
<gene>
    <name evidence="11" type="ORF">J0A68_11120</name>
</gene>
<dbReference type="InterPro" id="IPR000212">
    <property type="entry name" value="DNA_helicase_UvrD/REP"/>
</dbReference>
<dbReference type="PANTHER" id="PTHR11070:SF45">
    <property type="entry name" value="DNA 3'-5' HELICASE"/>
    <property type="match status" value="1"/>
</dbReference>
<evidence type="ECO:0000256" key="2">
    <source>
        <dbReference type="ARBA" id="ARBA00022801"/>
    </source>
</evidence>
<evidence type="ECO:0000256" key="4">
    <source>
        <dbReference type="ARBA" id="ARBA00022840"/>
    </source>
</evidence>
<evidence type="ECO:0000313" key="11">
    <source>
        <dbReference type="EMBL" id="MBN7811508.1"/>
    </source>
</evidence>
<comment type="caution">
    <text evidence="11">The sequence shown here is derived from an EMBL/GenBank/DDBJ whole genome shotgun (WGS) entry which is preliminary data.</text>
</comment>
<reference evidence="11 12" key="1">
    <citation type="submission" date="2021-03" db="EMBL/GenBank/DDBJ databases">
        <title>novel species isolated from a fishpond in China.</title>
        <authorList>
            <person name="Lu H."/>
            <person name="Cai Z."/>
        </authorList>
    </citation>
    <scope>NUCLEOTIDE SEQUENCE [LARGE SCALE GENOMIC DNA]</scope>
    <source>
        <strain evidence="11 12">H41</strain>
    </source>
</reference>
<dbReference type="EC" id="5.6.2.4" evidence="7"/>
<dbReference type="Pfam" id="PF13361">
    <property type="entry name" value="UvrD_C"/>
    <property type="match status" value="2"/>
</dbReference>
<dbReference type="Gene3D" id="3.40.50.300">
    <property type="entry name" value="P-loop containing nucleotide triphosphate hydrolases"/>
    <property type="match status" value="2"/>
</dbReference>
<keyword evidence="1 9" id="KW-0547">Nucleotide-binding</keyword>
<dbReference type="InterPro" id="IPR027417">
    <property type="entry name" value="P-loop_NTPase"/>
</dbReference>
<organism evidence="11 12">
    <name type="scientific">Algoriphagus oliviformis</name>
    <dbReference type="NCBI Taxonomy" id="2811231"/>
    <lineage>
        <taxon>Bacteria</taxon>
        <taxon>Pseudomonadati</taxon>
        <taxon>Bacteroidota</taxon>
        <taxon>Cytophagia</taxon>
        <taxon>Cytophagales</taxon>
        <taxon>Cyclobacteriaceae</taxon>
        <taxon>Algoriphagus</taxon>
    </lineage>
</organism>
<evidence type="ECO:0000313" key="12">
    <source>
        <dbReference type="Proteomes" id="UP000664317"/>
    </source>
</evidence>
<proteinExistence type="predicted"/>
<evidence type="ECO:0000256" key="5">
    <source>
        <dbReference type="ARBA" id="ARBA00023235"/>
    </source>
</evidence>
<dbReference type="EMBL" id="JAFKCT010000004">
    <property type="protein sequence ID" value="MBN7811508.1"/>
    <property type="molecule type" value="Genomic_DNA"/>
</dbReference>
<keyword evidence="3 9" id="KW-0347">Helicase</keyword>
<evidence type="ECO:0000256" key="7">
    <source>
        <dbReference type="ARBA" id="ARBA00034808"/>
    </source>
</evidence>
<protein>
    <recommendedName>
        <fullName evidence="7">DNA 3'-5' helicase</fullName>
        <ecNumber evidence="7">5.6.2.4</ecNumber>
    </recommendedName>
</protein>
<evidence type="ECO:0000256" key="1">
    <source>
        <dbReference type="ARBA" id="ARBA00022741"/>
    </source>
</evidence>
<dbReference type="InterPro" id="IPR014016">
    <property type="entry name" value="UvrD-like_ATP-bd"/>
</dbReference>
<keyword evidence="2 9" id="KW-0378">Hydrolase</keyword>
<dbReference type="InterPro" id="IPR035093">
    <property type="entry name" value="RelE/ParE_toxin_dom_sf"/>
</dbReference>
<dbReference type="SUPFAM" id="SSF52540">
    <property type="entry name" value="P-loop containing nucleoside triphosphate hydrolases"/>
    <property type="match status" value="1"/>
</dbReference>
<comment type="catalytic activity">
    <reaction evidence="6">
        <text>Couples ATP hydrolysis with the unwinding of duplex DNA by translocating in the 3'-5' direction.</text>
        <dbReference type="EC" id="5.6.2.4"/>
    </reaction>
</comment>
<dbReference type="Pfam" id="PF00580">
    <property type="entry name" value="UvrD-helicase"/>
    <property type="match status" value="1"/>
</dbReference>
<comment type="catalytic activity">
    <reaction evidence="8">
        <text>ATP + H2O = ADP + phosphate + H(+)</text>
        <dbReference type="Rhea" id="RHEA:13065"/>
        <dbReference type="ChEBI" id="CHEBI:15377"/>
        <dbReference type="ChEBI" id="CHEBI:15378"/>
        <dbReference type="ChEBI" id="CHEBI:30616"/>
        <dbReference type="ChEBI" id="CHEBI:43474"/>
        <dbReference type="ChEBI" id="CHEBI:456216"/>
        <dbReference type="EC" id="5.6.2.4"/>
    </reaction>
</comment>
<keyword evidence="12" id="KW-1185">Reference proteome</keyword>
<evidence type="ECO:0000256" key="6">
    <source>
        <dbReference type="ARBA" id="ARBA00034617"/>
    </source>
</evidence>
<dbReference type="PROSITE" id="PS51198">
    <property type="entry name" value="UVRD_HELICASE_ATP_BIND"/>
    <property type="match status" value="1"/>
</dbReference>
<keyword evidence="4 9" id="KW-0067">ATP-binding</keyword>
<dbReference type="Proteomes" id="UP000664317">
    <property type="component" value="Unassembled WGS sequence"/>
</dbReference>
<dbReference type="PANTHER" id="PTHR11070">
    <property type="entry name" value="UVRD / RECB / PCRA DNA HELICASE FAMILY MEMBER"/>
    <property type="match status" value="1"/>
</dbReference>
<dbReference type="RefSeq" id="WP_206578290.1">
    <property type="nucleotide sequence ID" value="NZ_JAFKCT010000004.1"/>
</dbReference>
<dbReference type="SUPFAM" id="SSF143011">
    <property type="entry name" value="RelE-like"/>
    <property type="match status" value="1"/>
</dbReference>
<evidence type="ECO:0000256" key="8">
    <source>
        <dbReference type="ARBA" id="ARBA00048988"/>
    </source>
</evidence>
<evidence type="ECO:0000259" key="10">
    <source>
        <dbReference type="PROSITE" id="PS51198"/>
    </source>
</evidence>
<feature type="binding site" evidence="9">
    <location>
        <begin position="260"/>
        <end position="267"/>
    </location>
    <ligand>
        <name>ATP</name>
        <dbReference type="ChEBI" id="CHEBI:30616"/>
    </ligand>
</feature>
<feature type="domain" description="UvrD-like helicase ATP-binding" evidence="10">
    <location>
        <begin position="239"/>
        <end position="514"/>
    </location>
</feature>
<name>A0ABS3C314_9BACT</name>
<evidence type="ECO:0000256" key="3">
    <source>
        <dbReference type="ARBA" id="ARBA00022806"/>
    </source>
</evidence>
<keyword evidence="5" id="KW-0413">Isomerase</keyword>
<evidence type="ECO:0000256" key="9">
    <source>
        <dbReference type="PROSITE-ProRule" id="PRU00560"/>
    </source>
</evidence>
<sequence length="700" mass="80603">MKLLFYDKFFESLINLPKGIQKKVVDFQRKFRENSKSSGIHLEPIQSFKDSSLRSARVDQTYRAIIKVPESGETYFLLWVDHHDKAYEWATNKVFQWNENTQSMQVFAAPEVLEKEFESTQEDGLKEVQKLFSEYSNDELLRIGVPDVLLPSIRIIDNLDGLEKIEKFLPQDTFENLFYLADGASIEQLVFEIEEGKTEAVSADEQLASINNQRSFIELTDDDLFNEILEGNLRKWKYYLHPSQRKLVDGSFAGAVKVSGGAGTGKTVAALHRMKFLSENKSSGEKILFTTYTKALTENLRKLAADLEIDSKGLTISNIDALAFDLVKNFALIKHDYKVFGLHSIKDSKEIWEEVLSTELSPFDQDFLFQEYEQVILYHDVKNIEEYLKAPRIGRGRAISRTQRKDVWNLVQKYNNTKATYRFYHKEELYNLLVNFLEAHETKAFDYVLVDELQDFSNVELRVIRSLVPEKANDLFLVGDPLQKIYDKRINFSQAGINVRGKRSKRLRINYRTTEEIKKLAFSIISNEHYDDFEGEKEETGGYVSLFHGKKPQYTIFHSKNQETDYVIGEIASLLEGGYKPEEIAISSRIKNGLKDFKSALHLKGIPYTEYEQGSKVGHQNGVNLLTFHNIKGLEFKQVFLVDVNDRTSPRHFETLGSLPDTQKQAYIKSEKSLLYVAVSRAIQRLEVTGIGTKSNFVNI</sequence>